<feature type="transmembrane region" description="Helical" evidence="2">
    <location>
        <begin position="320"/>
        <end position="345"/>
    </location>
</feature>
<feature type="transmembrane region" description="Helical" evidence="2">
    <location>
        <begin position="122"/>
        <end position="142"/>
    </location>
</feature>
<dbReference type="PANTHER" id="PTHR34473:SF3">
    <property type="entry name" value="TRANSMEMBRANE PROTEIN-RELATED"/>
    <property type="match status" value="1"/>
</dbReference>
<protein>
    <recommendedName>
        <fullName evidence="3">YdbS-like PH domain-containing protein</fullName>
    </recommendedName>
</protein>
<keyword evidence="5" id="KW-1185">Reference proteome</keyword>
<keyword evidence="2" id="KW-0812">Transmembrane</keyword>
<reference evidence="4 5" key="2">
    <citation type="journal article" date="2016" name="Genome Announc.">
        <title>Complete Genome Sequence of Sphingopyxis macrogoltabida Strain 203N (NBRC 111659), a Polyethylene Glycol Degrader.</title>
        <authorList>
            <person name="Ohtsubo Y."/>
            <person name="Nonoyama S."/>
            <person name="Nagata Y."/>
            <person name="Numata M."/>
            <person name="Tsuchikane K."/>
            <person name="Hosoyama A."/>
            <person name="Yamazoe A."/>
            <person name="Tsuda M."/>
            <person name="Fujita N."/>
            <person name="Kawai F."/>
        </authorList>
    </citation>
    <scope>NUCLEOTIDE SEQUENCE [LARGE SCALE GENOMIC DNA]</scope>
    <source>
        <strain evidence="4 5">203N</strain>
    </source>
</reference>
<feature type="domain" description="YdbS-like PH" evidence="3">
    <location>
        <begin position="492"/>
        <end position="569"/>
    </location>
</feature>
<feature type="compositionally biased region" description="Basic and acidic residues" evidence="1">
    <location>
        <begin position="56"/>
        <end position="70"/>
    </location>
</feature>
<accession>A0AAC9AZE0</accession>
<organism evidence="4 5">
    <name type="scientific">Sphingopyxis macrogoltabida</name>
    <name type="common">Sphingomonas macrogoltabidus</name>
    <dbReference type="NCBI Taxonomy" id="33050"/>
    <lineage>
        <taxon>Bacteria</taxon>
        <taxon>Pseudomonadati</taxon>
        <taxon>Pseudomonadota</taxon>
        <taxon>Alphaproteobacteria</taxon>
        <taxon>Sphingomonadales</taxon>
        <taxon>Sphingomonadaceae</taxon>
        <taxon>Sphingopyxis</taxon>
    </lineage>
</organism>
<evidence type="ECO:0000313" key="5">
    <source>
        <dbReference type="Proteomes" id="UP000076088"/>
    </source>
</evidence>
<dbReference type="InterPro" id="IPR014529">
    <property type="entry name" value="UCP026631"/>
</dbReference>
<keyword evidence="2" id="KW-0472">Membrane</keyword>
<evidence type="ECO:0000256" key="2">
    <source>
        <dbReference type="SAM" id="Phobius"/>
    </source>
</evidence>
<feature type="region of interest" description="Disordered" evidence="1">
    <location>
        <begin position="1"/>
        <end position="70"/>
    </location>
</feature>
<name>A0AAC9AZE0_SPHMC</name>
<feature type="transmembrane region" description="Helical" evidence="2">
    <location>
        <begin position="474"/>
        <end position="493"/>
    </location>
</feature>
<evidence type="ECO:0000313" key="4">
    <source>
        <dbReference type="EMBL" id="AMU92401.1"/>
    </source>
</evidence>
<feature type="domain" description="YdbS-like PH" evidence="3">
    <location>
        <begin position="144"/>
        <end position="224"/>
    </location>
</feature>
<gene>
    <name evidence="4" type="ORF">ATM17_25635</name>
</gene>
<proteinExistence type="predicted"/>
<feature type="domain" description="YdbS-like PH" evidence="3">
    <location>
        <begin position="349"/>
        <end position="402"/>
    </location>
</feature>
<feature type="transmembrane region" description="Helical" evidence="2">
    <location>
        <begin position="263"/>
        <end position="286"/>
    </location>
</feature>
<dbReference type="AlphaFoldDB" id="A0AAC9AZE0"/>
<reference evidence="5" key="1">
    <citation type="submission" date="2015-11" db="EMBL/GenBank/DDBJ databases">
        <title>Complete genome sequence of a polyethylene-glycol degrader Sphingopyxis macrogoltabida 203N (NBRC 111659).</title>
        <authorList>
            <person name="Yoshiyuki O."/>
            <person name="Shouta N."/>
            <person name="Nagata Y."/>
            <person name="Numata M."/>
            <person name="Tsuchikane K."/>
            <person name="Hosoyama A."/>
            <person name="Yamazoe A."/>
            <person name="Tsuda M."/>
            <person name="Fujita N."/>
            <person name="Kawai F."/>
        </authorList>
    </citation>
    <scope>NUCLEOTIDE SEQUENCE [LARGE SCALE GENOMIC DNA]</scope>
    <source>
        <strain evidence="5">203N</strain>
    </source>
</reference>
<evidence type="ECO:0000256" key="1">
    <source>
        <dbReference type="SAM" id="MobiDB-lite"/>
    </source>
</evidence>
<dbReference type="InterPro" id="IPR005182">
    <property type="entry name" value="YdbS-like_PH"/>
</dbReference>
<dbReference type="PANTHER" id="PTHR34473">
    <property type="entry name" value="UPF0699 TRANSMEMBRANE PROTEIN YDBS"/>
    <property type="match status" value="1"/>
</dbReference>
<dbReference type="PIRSF" id="PIRSF026631">
    <property type="entry name" value="UCP026631"/>
    <property type="match status" value="1"/>
</dbReference>
<dbReference type="Proteomes" id="UP000076088">
    <property type="component" value="Chromosome"/>
</dbReference>
<dbReference type="Pfam" id="PF03703">
    <property type="entry name" value="bPH_2"/>
    <property type="match status" value="3"/>
</dbReference>
<feature type="transmembrane region" description="Helical" evidence="2">
    <location>
        <begin position="446"/>
        <end position="468"/>
    </location>
</feature>
<evidence type="ECO:0000259" key="3">
    <source>
        <dbReference type="Pfam" id="PF03703"/>
    </source>
</evidence>
<keyword evidence="2" id="KW-1133">Transmembrane helix</keyword>
<sequence length="582" mass="63944">MAVPHRHDRPLRPRPAYRRRPGADRALVRPVAPCRPYVGHPQQHRDTARTSRRPCRRDARDDPPPYPDRFRMSEAAALPATDGEPHWQRLHPATLALAIVRLGPRSLNFLPAVAALGFTGNWVYIVPAILAFILLSLVAAWLHWLRFRFAVGPDEVVIESGVLSRQHRTIPFDRIQDVSIEQGLTARALGIAKVGFETGAGGKENDADLDAIAIDAAQALRTTIRAHRSDAAATAPADAGTPAAAPSVAAEDRLLFAMGLRRLLVAGTFNFSLAALAVVGAGMQLFDNLLPFDFNFFDPRDWIDVAEDYGLDQWVIAHRWIAGIGALLSLLFIGFVSGIATMFFANWDFRLTREPRALRRTRGLTTRTDVAVPVRRVQAAIVITGWLRRRFGWRELRLQSLASDGATERDHQVVPFGRWNDIDPVLAEVAIARPGEDQPWQHSHRVITLGGLVGAVFATTGGVIALSLGQPAGWLGPMAGLLIAAGALFGTRFHRWTDLGDMVAIRRGWWKPRMTLLPHASVQSVDLKSDFVLRPLGLATLVFGVPGGSALASHEIPAIPLDTAKDLRLRILAARARQENPR</sequence>
<dbReference type="EMBL" id="CP013344">
    <property type="protein sequence ID" value="AMU92401.1"/>
    <property type="molecule type" value="Genomic_DNA"/>
</dbReference>